<evidence type="ECO:0000313" key="1">
    <source>
        <dbReference type="EMBL" id="KAF2487871.1"/>
    </source>
</evidence>
<keyword evidence="2" id="KW-1185">Reference proteome</keyword>
<reference evidence="1" key="1">
    <citation type="journal article" date="2020" name="Stud. Mycol.">
        <title>101 Dothideomycetes genomes: a test case for predicting lifestyles and emergence of pathogens.</title>
        <authorList>
            <person name="Haridas S."/>
            <person name="Albert R."/>
            <person name="Binder M."/>
            <person name="Bloem J."/>
            <person name="Labutti K."/>
            <person name="Salamov A."/>
            <person name="Andreopoulos B."/>
            <person name="Baker S."/>
            <person name="Barry K."/>
            <person name="Bills G."/>
            <person name="Bluhm B."/>
            <person name="Cannon C."/>
            <person name="Castanera R."/>
            <person name="Culley D."/>
            <person name="Daum C."/>
            <person name="Ezra D."/>
            <person name="Gonzalez J."/>
            <person name="Henrissat B."/>
            <person name="Kuo A."/>
            <person name="Liang C."/>
            <person name="Lipzen A."/>
            <person name="Lutzoni F."/>
            <person name="Magnuson J."/>
            <person name="Mondo S."/>
            <person name="Nolan M."/>
            <person name="Ohm R."/>
            <person name="Pangilinan J."/>
            <person name="Park H.-J."/>
            <person name="Ramirez L."/>
            <person name="Alfaro M."/>
            <person name="Sun H."/>
            <person name="Tritt A."/>
            <person name="Yoshinaga Y."/>
            <person name="Zwiers L.-H."/>
            <person name="Turgeon B."/>
            <person name="Goodwin S."/>
            <person name="Spatafora J."/>
            <person name="Crous P."/>
            <person name="Grigoriev I."/>
        </authorList>
    </citation>
    <scope>NUCLEOTIDE SEQUENCE</scope>
    <source>
        <strain evidence="1">CBS 113389</strain>
    </source>
</reference>
<dbReference type="GeneID" id="54477441"/>
<accession>A0A6A6Q718</accession>
<dbReference type="AlphaFoldDB" id="A0A6A6Q718"/>
<evidence type="ECO:0008006" key="3">
    <source>
        <dbReference type="Google" id="ProtNLM"/>
    </source>
</evidence>
<dbReference type="Proteomes" id="UP000799767">
    <property type="component" value="Unassembled WGS sequence"/>
</dbReference>
<dbReference type="RefSeq" id="XP_033594440.1">
    <property type="nucleotide sequence ID" value="XM_033736439.1"/>
</dbReference>
<sequence length="155" mass="17449">MITPKDFITIAEFLQDGDFCPRLIETPGEQRLDGVVLQEEKHEAAGMVARTYARASNIQFEHLQSLCVDKLKAVHPYTPTALMSVVGLLSKRQRNDNDAESELMRWMVDLLTENFWAVVRSDANITLERVMRGDPGLRQMVVEKLASDPGTGFQA</sequence>
<evidence type="ECO:0000313" key="2">
    <source>
        <dbReference type="Proteomes" id="UP000799767"/>
    </source>
</evidence>
<name>A0A6A6Q718_9PEZI</name>
<dbReference type="EMBL" id="MU001631">
    <property type="protein sequence ID" value="KAF2487871.1"/>
    <property type="molecule type" value="Genomic_DNA"/>
</dbReference>
<protein>
    <recommendedName>
        <fullName evidence="3">BTB domain-containing protein</fullName>
    </recommendedName>
</protein>
<dbReference type="OrthoDB" id="3825471at2759"/>
<organism evidence="1 2">
    <name type="scientific">Neohortaea acidophila</name>
    <dbReference type="NCBI Taxonomy" id="245834"/>
    <lineage>
        <taxon>Eukaryota</taxon>
        <taxon>Fungi</taxon>
        <taxon>Dikarya</taxon>
        <taxon>Ascomycota</taxon>
        <taxon>Pezizomycotina</taxon>
        <taxon>Dothideomycetes</taxon>
        <taxon>Dothideomycetidae</taxon>
        <taxon>Mycosphaerellales</taxon>
        <taxon>Teratosphaeriaceae</taxon>
        <taxon>Neohortaea</taxon>
    </lineage>
</organism>
<proteinExistence type="predicted"/>
<gene>
    <name evidence="1" type="ORF">BDY17DRAFT_320384</name>
</gene>